<gene>
    <name evidence="1" type="ORF">RPERSI_LOCUS9600</name>
</gene>
<dbReference type="EMBL" id="CAJVQC010018260">
    <property type="protein sequence ID" value="CAG8692038.1"/>
    <property type="molecule type" value="Genomic_DNA"/>
</dbReference>
<organism evidence="1 2">
    <name type="scientific">Racocetra persica</name>
    <dbReference type="NCBI Taxonomy" id="160502"/>
    <lineage>
        <taxon>Eukaryota</taxon>
        <taxon>Fungi</taxon>
        <taxon>Fungi incertae sedis</taxon>
        <taxon>Mucoromycota</taxon>
        <taxon>Glomeromycotina</taxon>
        <taxon>Glomeromycetes</taxon>
        <taxon>Diversisporales</taxon>
        <taxon>Gigasporaceae</taxon>
        <taxon>Racocetra</taxon>
    </lineage>
</organism>
<feature type="non-terminal residue" evidence="1">
    <location>
        <position position="54"/>
    </location>
</feature>
<sequence length="54" mass="6167">MPGLLTAFKYLTFYALKCTKIVEDVILNGPKRKARVAKVTNMNFFIPSQEYIPS</sequence>
<evidence type="ECO:0000313" key="1">
    <source>
        <dbReference type="EMBL" id="CAG8692038.1"/>
    </source>
</evidence>
<evidence type="ECO:0000313" key="2">
    <source>
        <dbReference type="Proteomes" id="UP000789920"/>
    </source>
</evidence>
<reference evidence="1" key="1">
    <citation type="submission" date="2021-06" db="EMBL/GenBank/DDBJ databases">
        <authorList>
            <person name="Kallberg Y."/>
            <person name="Tangrot J."/>
            <person name="Rosling A."/>
        </authorList>
    </citation>
    <scope>NUCLEOTIDE SEQUENCE</scope>
    <source>
        <strain evidence="1">MA461A</strain>
    </source>
</reference>
<protein>
    <submittedName>
        <fullName evidence="1">3064_t:CDS:1</fullName>
    </submittedName>
</protein>
<keyword evidence="2" id="KW-1185">Reference proteome</keyword>
<name>A0ACA9P6F5_9GLOM</name>
<accession>A0ACA9P6F5</accession>
<dbReference type="Proteomes" id="UP000789920">
    <property type="component" value="Unassembled WGS sequence"/>
</dbReference>
<proteinExistence type="predicted"/>
<comment type="caution">
    <text evidence="1">The sequence shown here is derived from an EMBL/GenBank/DDBJ whole genome shotgun (WGS) entry which is preliminary data.</text>
</comment>